<evidence type="ECO:0000256" key="1">
    <source>
        <dbReference type="SAM" id="MobiDB-lite"/>
    </source>
</evidence>
<dbReference type="Proteomes" id="UP001628091">
    <property type="component" value="Unassembled WGS sequence"/>
</dbReference>
<evidence type="ECO:0000313" key="2">
    <source>
        <dbReference type="EMBL" id="GAB1584764.1"/>
    </source>
</evidence>
<sequence>MTGALTPASWVIGTTEREHLDPERKQADQEKRAKGMRATIPLFVDTAAMTEFLPERLDVWLAFDPRVDADGGTDALEIDQDTDDDRCRLALI</sequence>
<proteinExistence type="predicted"/>
<name>A0ABQ0H755_9HYPH</name>
<feature type="compositionally biased region" description="Basic and acidic residues" evidence="1">
    <location>
        <begin position="15"/>
        <end position="32"/>
    </location>
</feature>
<protein>
    <submittedName>
        <fullName evidence="2">Uncharacterized protein</fullName>
    </submittedName>
</protein>
<accession>A0ABQ0H755</accession>
<reference evidence="2 3" key="1">
    <citation type="submission" date="2024-10" db="EMBL/GenBank/DDBJ databases">
        <title>Isolation, draft genome sequencing and identification of Phyllobacterium sp. NSA23, isolated from leaf soil.</title>
        <authorList>
            <person name="Akita H."/>
        </authorList>
    </citation>
    <scope>NUCLEOTIDE SEQUENCE [LARGE SCALE GENOMIC DNA]</scope>
    <source>
        <strain evidence="2 3">NSA23</strain>
    </source>
</reference>
<organism evidence="2 3">
    <name type="scientific">Phyllobacterium phragmitis</name>
    <dbReference type="NCBI Taxonomy" id="2670329"/>
    <lineage>
        <taxon>Bacteria</taxon>
        <taxon>Pseudomonadati</taxon>
        <taxon>Pseudomonadota</taxon>
        <taxon>Alphaproteobacteria</taxon>
        <taxon>Hyphomicrobiales</taxon>
        <taxon>Phyllobacteriaceae</taxon>
        <taxon>Phyllobacterium</taxon>
    </lineage>
</organism>
<evidence type="ECO:0000313" key="3">
    <source>
        <dbReference type="Proteomes" id="UP001628091"/>
    </source>
</evidence>
<comment type="caution">
    <text evidence="2">The sequence shown here is derived from an EMBL/GenBank/DDBJ whole genome shotgun (WGS) entry which is preliminary data.</text>
</comment>
<gene>
    <name evidence="2" type="ORF">PPNSA23_47070</name>
</gene>
<keyword evidence="3" id="KW-1185">Reference proteome</keyword>
<feature type="region of interest" description="Disordered" evidence="1">
    <location>
        <begin position="1"/>
        <end position="32"/>
    </location>
</feature>
<dbReference type="EMBL" id="BAAFZP010000002">
    <property type="protein sequence ID" value="GAB1584764.1"/>
    <property type="molecule type" value="Genomic_DNA"/>
</dbReference>